<name>A0A1Y2EYG1_PROLT</name>
<accession>A0A1Y2EYG1</accession>
<evidence type="ECO:0000313" key="3">
    <source>
        <dbReference type="Proteomes" id="UP000193685"/>
    </source>
</evidence>
<dbReference type="Proteomes" id="UP000193685">
    <property type="component" value="Unassembled WGS sequence"/>
</dbReference>
<dbReference type="EMBL" id="MCFI01000022">
    <property type="protein sequence ID" value="ORY76633.1"/>
    <property type="molecule type" value="Genomic_DNA"/>
</dbReference>
<feature type="region of interest" description="Disordered" evidence="1">
    <location>
        <begin position="185"/>
        <end position="226"/>
    </location>
</feature>
<feature type="compositionally biased region" description="Polar residues" evidence="1">
    <location>
        <begin position="816"/>
        <end position="827"/>
    </location>
</feature>
<evidence type="ECO:0000256" key="1">
    <source>
        <dbReference type="SAM" id="MobiDB-lite"/>
    </source>
</evidence>
<dbReference type="GeneID" id="63788699"/>
<feature type="compositionally biased region" description="Polar residues" evidence="1">
    <location>
        <begin position="200"/>
        <end position="226"/>
    </location>
</feature>
<gene>
    <name evidence="2" type="ORF">BCR37DRAFT_406103</name>
</gene>
<evidence type="ECO:0000313" key="2">
    <source>
        <dbReference type="EMBL" id="ORY76633.1"/>
    </source>
</evidence>
<proteinExistence type="predicted"/>
<dbReference type="RefSeq" id="XP_040722713.1">
    <property type="nucleotide sequence ID" value="XM_040872100.1"/>
</dbReference>
<dbReference type="AlphaFoldDB" id="A0A1Y2EYG1"/>
<sequence length="827" mass="89991">MPMKLSLPLHLPALSRVLFLPALPFQDSVIRRSLKYSVFKHSQRTLPSFSISTFQASIMAQSALISGYSGTVPTLSRRRQALAASDRFTTATNKSSAPTLFKDLCLRWKLPGSNKRLLCEDPENLPVKRRKMALTSASAVDTEHVSADEAPVRGLFIVFNSYETMQTTMARSFSAAEKAHKRLFPNAEAENAHRKRATKPVNSASTSPSIPSLGWSSDANTTGPLPLNSAQPQLVASISPVSQDLSICPVTSSLDQMEYDIAYPATMPTPLEQLATGRQETVAQQAFGSVGFEAVFPASFEITSGNDVGIFPLECNPSDFPSDSSVPANLDDIEWFYSPQPTYDAAALSFAFADFDAMASAAMYPTLFKWVPDSSLLLSIDGLAAFCLKIGYPRNSNEQYMTRPSQKRDQDPALMTNDVTHSGIRERPGMEAQLTQPTQNFQVQRVPEHNLRRSLQPEYLAKVLSEVVLHIMSIQCSDTLYSPSFSISLSQSSIMFPSAPKSLIAGTTSTLSRRRQALAASDRFTSANNKPVAPILFEDLCSRWKLPGSNKHLLCEDPENSPAKRRKTAPTTASTVGEEDFSLFADEAPSETTKARSFCAAEKAHKRLFPNAEAENAHRKRALKPVVSALPSSLNNSASTSPSLPSLDWSSDAIMTSPMPINSAQSQHVTSISPLSHGSTISPVTSSLDQVEFDFAYPTTLLTPFEQIAPSRQETAAQQAFGIVGYEAGFNASFEITTGNDVGNFPLECNPSGLPSDSALPANMDDIELFFSSRPTYDSAAMANLSLAELDAMASLRCTRSVRSKPALPVAAQRTPYRQIQRAQDSP</sequence>
<organism evidence="2 3">
    <name type="scientific">Protomyces lactucae-debilis</name>
    <dbReference type="NCBI Taxonomy" id="2754530"/>
    <lineage>
        <taxon>Eukaryota</taxon>
        <taxon>Fungi</taxon>
        <taxon>Dikarya</taxon>
        <taxon>Ascomycota</taxon>
        <taxon>Taphrinomycotina</taxon>
        <taxon>Taphrinomycetes</taxon>
        <taxon>Taphrinales</taxon>
        <taxon>Protomycetaceae</taxon>
        <taxon>Protomyces</taxon>
    </lineage>
</organism>
<comment type="caution">
    <text evidence="2">The sequence shown here is derived from an EMBL/GenBank/DDBJ whole genome shotgun (WGS) entry which is preliminary data.</text>
</comment>
<keyword evidence="3" id="KW-1185">Reference proteome</keyword>
<feature type="region of interest" description="Disordered" evidence="1">
    <location>
        <begin position="808"/>
        <end position="827"/>
    </location>
</feature>
<reference evidence="2 3" key="1">
    <citation type="submission" date="2016-07" db="EMBL/GenBank/DDBJ databases">
        <title>Pervasive Adenine N6-methylation of Active Genes in Fungi.</title>
        <authorList>
            <consortium name="DOE Joint Genome Institute"/>
            <person name="Mondo S.J."/>
            <person name="Dannebaum R.O."/>
            <person name="Kuo R.C."/>
            <person name="Labutti K."/>
            <person name="Haridas S."/>
            <person name="Kuo A."/>
            <person name="Salamov A."/>
            <person name="Ahrendt S.R."/>
            <person name="Lipzen A."/>
            <person name="Sullivan W."/>
            <person name="Andreopoulos W.B."/>
            <person name="Clum A."/>
            <person name="Lindquist E."/>
            <person name="Daum C."/>
            <person name="Ramamoorthy G.K."/>
            <person name="Gryganskyi A."/>
            <person name="Culley D."/>
            <person name="Magnuson J.K."/>
            <person name="James T.Y."/>
            <person name="O'Malley M.A."/>
            <person name="Stajich J.E."/>
            <person name="Spatafora J.W."/>
            <person name="Visel A."/>
            <person name="Grigoriev I.V."/>
        </authorList>
    </citation>
    <scope>NUCLEOTIDE SEQUENCE [LARGE SCALE GENOMIC DNA]</scope>
    <source>
        <strain evidence="2 3">12-1054</strain>
    </source>
</reference>
<protein>
    <submittedName>
        <fullName evidence="2">Uncharacterized protein</fullName>
    </submittedName>
</protein>
<feature type="region of interest" description="Disordered" evidence="1">
    <location>
        <begin position="555"/>
        <end position="578"/>
    </location>
</feature>